<proteinExistence type="inferred from homology"/>
<dbReference type="InterPro" id="IPR018117">
    <property type="entry name" value="C5_DNA_meth_AS"/>
</dbReference>
<accession>A0A6N7XBB4</accession>
<evidence type="ECO:0000313" key="8">
    <source>
        <dbReference type="EMBL" id="MST61572.1"/>
    </source>
</evidence>
<dbReference type="Proteomes" id="UP000440713">
    <property type="component" value="Unassembled WGS sequence"/>
</dbReference>
<dbReference type="GO" id="GO:0009307">
    <property type="term" value="P:DNA restriction-modification system"/>
    <property type="evidence" value="ECO:0007669"/>
    <property type="project" value="UniProtKB-KW"/>
</dbReference>
<dbReference type="InterPro" id="IPR029063">
    <property type="entry name" value="SAM-dependent_MTases_sf"/>
</dbReference>
<comment type="caution">
    <text evidence="8">The sequence shown here is derived from an EMBL/GenBank/DDBJ whole genome shotgun (WGS) entry which is preliminary data.</text>
</comment>
<name>A0A6N7XBB4_9FIRM</name>
<dbReference type="PROSITE" id="PS51679">
    <property type="entry name" value="SAM_MT_C5"/>
    <property type="match status" value="1"/>
</dbReference>
<dbReference type="Gene3D" id="3.90.120.10">
    <property type="entry name" value="DNA Methylase, subunit A, domain 2"/>
    <property type="match status" value="1"/>
</dbReference>
<dbReference type="Pfam" id="PF00145">
    <property type="entry name" value="DNA_methylase"/>
    <property type="match status" value="1"/>
</dbReference>
<dbReference type="Gene3D" id="3.40.50.150">
    <property type="entry name" value="Vaccinia Virus protein VP39"/>
    <property type="match status" value="1"/>
</dbReference>
<protein>
    <recommendedName>
        <fullName evidence="7">Cytosine-specific methyltransferase</fullName>
        <ecNumber evidence="7">2.1.1.37</ecNumber>
    </recommendedName>
</protein>
<dbReference type="GO" id="GO:0032259">
    <property type="term" value="P:methylation"/>
    <property type="evidence" value="ECO:0007669"/>
    <property type="project" value="UniProtKB-KW"/>
</dbReference>
<dbReference type="GO" id="GO:0003677">
    <property type="term" value="F:DNA binding"/>
    <property type="evidence" value="ECO:0007669"/>
    <property type="project" value="TreeGrafter"/>
</dbReference>
<reference evidence="8 9" key="1">
    <citation type="submission" date="2019-08" db="EMBL/GenBank/DDBJ databases">
        <title>In-depth cultivation of the pig gut microbiome towards novel bacterial diversity and tailored functional studies.</title>
        <authorList>
            <person name="Wylensek D."/>
            <person name="Hitch T.C.A."/>
            <person name="Clavel T."/>
        </authorList>
    </citation>
    <scope>NUCLEOTIDE SEQUENCE [LARGE SCALE GENOMIC DNA]</scope>
    <source>
        <strain evidence="8 9">WCA-SAB-591-4A-A</strain>
    </source>
</reference>
<organism evidence="8 9">
    <name type="scientific">Peptostreptococcus porci</name>
    <dbReference type="NCBI Taxonomy" id="2652282"/>
    <lineage>
        <taxon>Bacteria</taxon>
        <taxon>Bacillati</taxon>
        <taxon>Bacillota</taxon>
        <taxon>Clostridia</taxon>
        <taxon>Peptostreptococcales</taxon>
        <taxon>Peptostreptococcaceae</taxon>
        <taxon>Peptostreptococcus</taxon>
    </lineage>
</organism>
<dbReference type="PANTHER" id="PTHR10629">
    <property type="entry name" value="CYTOSINE-SPECIFIC METHYLTRANSFERASE"/>
    <property type="match status" value="1"/>
</dbReference>
<feature type="active site" evidence="5">
    <location>
        <position position="152"/>
    </location>
</feature>
<keyword evidence="3 5" id="KW-0949">S-adenosyl-L-methionine</keyword>
<evidence type="ECO:0000256" key="7">
    <source>
        <dbReference type="RuleBase" id="RU000417"/>
    </source>
</evidence>
<dbReference type="AlphaFoldDB" id="A0A6N7XBB4"/>
<dbReference type="EC" id="2.1.1.37" evidence="7"/>
<dbReference type="InterPro" id="IPR050390">
    <property type="entry name" value="C5-Methyltransferase"/>
</dbReference>
<evidence type="ECO:0000256" key="1">
    <source>
        <dbReference type="ARBA" id="ARBA00022603"/>
    </source>
</evidence>
<keyword evidence="2 5" id="KW-0808">Transferase</keyword>
<dbReference type="PROSITE" id="PS00094">
    <property type="entry name" value="C5_MTASE_1"/>
    <property type="match status" value="1"/>
</dbReference>
<comment type="catalytic activity">
    <reaction evidence="7">
        <text>a 2'-deoxycytidine in DNA + S-adenosyl-L-methionine = a 5-methyl-2'-deoxycytidine in DNA + S-adenosyl-L-homocysteine + H(+)</text>
        <dbReference type="Rhea" id="RHEA:13681"/>
        <dbReference type="Rhea" id="RHEA-COMP:11369"/>
        <dbReference type="Rhea" id="RHEA-COMP:11370"/>
        <dbReference type="ChEBI" id="CHEBI:15378"/>
        <dbReference type="ChEBI" id="CHEBI:57856"/>
        <dbReference type="ChEBI" id="CHEBI:59789"/>
        <dbReference type="ChEBI" id="CHEBI:85452"/>
        <dbReference type="ChEBI" id="CHEBI:85454"/>
        <dbReference type="EC" id="2.1.1.37"/>
    </reaction>
</comment>
<dbReference type="PANTHER" id="PTHR10629:SF52">
    <property type="entry name" value="DNA (CYTOSINE-5)-METHYLTRANSFERASE 1"/>
    <property type="match status" value="1"/>
</dbReference>
<gene>
    <name evidence="8" type="ORF">FYJ71_01050</name>
</gene>
<evidence type="ECO:0000256" key="4">
    <source>
        <dbReference type="ARBA" id="ARBA00022747"/>
    </source>
</evidence>
<evidence type="ECO:0000313" key="9">
    <source>
        <dbReference type="Proteomes" id="UP000440713"/>
    </source>
</evidence>
<keyword evidence="1 5" id="KW-0489">Methyltransferase</keyword>
<evidence type="ECO:0000256" key="6">
    <source>
        <dbReference type="RuleBase" id="RU000416"/>
    </source>
</evidence>
<keyword evidence="9" id="KW-1185">Reference proteome</keyword>
<dbReference type="SUPFAM" id="SSF53335">
    <property type="entry name" value="S-adenosyl-L-methionine-dependent methyltransferases"/>
    <property type="match status" value="1"/>
</dbReference>
<dbReference type="PRINTS" id="PR00105">
    <property type="entry name" value="C5METTRFRASE"/>
</dbReference>
<evidence type="ECO:0000256" key="2">
    <source>
        <dbReference type="ARBA" id="ARBA00022679"/>
    </source>
</evidence>
<dbReference type="NCBIfam" id="TIGR00675">
    <property type="entry name" value="dcm"/>
    <property type="match status" value="1"/>
</dbReference>
<evidence type="ECO:0000256" key="3">
    <source>
        <dbReference type="ARBA" id="ARBA00022691"/>
    </source>
</evidence>
<dbReference type="GO" id="GO:0003886">
    <property type="term" value="F:DNA (cytosine-5-)-methyltransferase activity"/>
    <property type="evidence" value="ECO:0007669"/>
    <property type="project" value="UniProtKB-EC"/>
</dbReference>
<comment type="similarity">
    <text evidence="5 6">Belongs to the class I-like SAM-binding methyltransferase superfamily. C5-methyltransferase family.</text>
</comment>
<dbReference type="EMBL" id="VUNE01000001">
    <property type="protein sequence ID" value="MST61572.1"/>
    <property type="molecule type" value="Genomic_DNA"/>
</dbReference>
<evidence type="ECO:0000256" key="5">
    <source>
        <dbReference type="PROSITE-ProRule" id="PRU01016"/>
    </source>
</evidence>
<dbReference type="InterPro" id="IPR001525">
    <property type="entry name" value="C5_MeTfrase"/>
</dbReference>
<keyword evidence="4" id="KW-0680">Restriction system</keyword>
<sequence length="486" mass="54997">MLYSATFVILQKILILIKERLLIMNKSLQERMKTENFKLVSIDLFSGPGGLCTGFKWAGILPLIAVEWTDTTVETYSTSHNAEVFELSKYITDKGKNEDYLNSFMKESAQSIVIHGDINQVSSQMVKQFLNARYGIDSVNETVDVVSGGAPCESFSIAGTRTAGDERDDLFSNIIRIARTVNTKSILFENVKGMFSKAKDGVKGAIFKYICDTFEDETVTPSYRLVSRNPNEVLLKACDFGVPQARERLFLVAIRRDLDKIDFHYPQKTHGPGCENPYVTVGDAILDLDQVGMGVESSKYTKSEKYTNDNQKWFVSIMRGNYHSEDINADVPKYLLAKGLFSDDSVSAHKGPGHTKKKQELLALIKVRESMKSTYNRLCDEGRIDEYRHLFPNTIYGSRNRRLLDDEPSFTVTSHCLDEILHPYINRAITPREAARLQSFPDWYQFAGPYVAFHSAKEQDKYEQIGDAIPPLLAFAIAKEFVKVLK</sequence>
<dbReference type="GO" id="GO:0044027">
    <property type="term" value="P:negative regulation of gene expression via chromosomal CpG island methylation"/>
    <property type="evidence" value="ECO:0007669"/>
    <property type="project" value="TreeGrafter"/>
</dbReference>